<protein>
    <submittedName>
        <fullName evidence="1">Uncharacterized protein</fullName>
    </submittedName>
</protein>
<reference evidence="1 2" key="1">
    <citation type="submission" date="2020-02" db="EMBL/GenBank/DDBJ databases">
        <authorList>
            <person name="Olsen N.S."/>
            <person name="Forero-Junco L."/>
            <person name="Kot W."/>
            <person name="Hansen L.H."/>
        </authorList>
    </citation>
    <scope>NUCLEOTIDE SEQUENCE [LARGE SCALE GENOMIC DNA]</scope>
</reference>
<name>A0A6G8RJF9_9CAUD</name>
<dbReference type="Proteomes" id="UP000500743">
    <property type="component" value="Segment"/>
</dbReference>
<evidence type="ECO:0000313" key="2">
    <source>
        <dbReference type="Proteomes" id="UP000500743"/>
    </source>
</evidence>
<sequence length="98" mass="11326">MASKINISIPDSNCLEDIAWSEMSFDSCVYLVTRGMYAGMYAVWDSNIGENMIFFEKDHIQVMTGDYLNQERKDGDETYFRKTDLSLNVFFSINPVIK</sequence>
<proteinExistence type="predicted"/>
<accession>A0A6G8RJF9</accession>
<organism evidence="1 2">
    <name type="scientific">Salmonella phage oselot</name>
    <dbReference type="NCBI Taxonomy" id="2713309"/>
    <lineage>
        <taxon>Viruses</taxon>
        <taxon>Duplodnaviria</taxon>
        <taxon>Heunggongvirae</taxon>
        <taxon>Uroviricota</taxon>
        <taxon>Caudoviricetes</taxon>
        <taxon>Demerecviridae</taxon>
        <taxon>Markadamsvirinae</taxon>
        <taxon>Epseptimavirus</taxon>
        <taxon>Epseptimavirus oselot</taxon>
    </lineage>
</organism>
<gene>
    <name evidence="1" type="ORF">oselot_12</name>
</gene>
<keyword evidence="2" id="KW-1185">Reference proteome</keyword>
<evidence type="ECO:0000313" key="1">
    <source>
        <dbReference type="EMBL" id="QIO01489.1"/>
    </source>
</evidence>
<dbReference type="EMBL" id="MT074465">
    <property type="protein sequence ID" value="QIO01489.1"/>
    <property type="molecule type" value="Genomic_DNA"/>
</dbReference>